<feature type="transmembrane region" description="Helical" evidence="1">
    <location>
        <begin position="107"/>
        <end position="128"/>
    </location>
</feature>
<feature type="transmembrane region" description="Helical" evidence="1">
    <location>
        <begin position="140"/>
        <end position="159"/>
    </location>
</feature>
<evidence type="ECO:0000313" key="3">
    <source>
        <dbReference type="Proteomes" id="UP000284395"/>
    </source>
</evidence>
<evidence type="ECO:0000313" key="2">
    <source>
        <dbReference type="EMBL" id="RKF21822.1"/>
    </source>
</evidence>
<dbReference type="Proteomes" id="UP000284395">
    <property type="component" value="Unassembled WGS sequence"/>
</dbReference>
<sequence length="188" mass="19508">MVIALLTPFLLSGGAFAASLLRRSWQDRKSDGTAFVIFGWAVATGLALASMWLIGPVKGLATALAMEALGAIAVIITGHVRRRAVTKREFDAAPEPLAGPSKIWRGILKTLLAGPLGMVAAMGLAFCYTALSPGAPQTRIVIGGLLLPILWGLAMTWTLADQKLLRATAVLTGTALISFTLAALAGSA</sequence>
<keyword evidence="1" id="KW-0472">Membrane</keyword>
<organism evidence="2 3">
    <name type="scientific">Altericroceibacterium spongiae</name>
    <dbReference type="NCBI Taxonomy" id="2320269"/>
    <lineage>
        <taxon>Bacteria</taxon>
        <taxon>Pseudomonadati</taxon>
        <taxon>Pseudomonadota</taxon>
        <taxon>Alphaproteobacteria</taxon>
        <taxon>Sphingomonadales</taxon>
        <taxon>Erythrobacteraceae</taxon>
        <taxon>Altericroceibacterium</taxon>
    </lineage>
</organism>
<feature type="transmembrane region" description="Helical" evidence="1">
    <location>
        <begin position="60"/>
        <end position="80"/>
    </location>
</feature>
<dbReference type="AlphaFoldDB" id="A0A420EM73"/>
<dbReference type="OrthoDB" id="7427042at2"/>
<keyword evidence="1" id="KW-0812">Transmembrane</keyword>
<reference evidence="2 3" key="1">
    <citation type="submission" date="2018-09" db="EMBL/GenBank/DDBJ databases">
        <title>Altererythrobacter spongiae sp. nov., isolated from a marine sponge.</title>
        <authorList>
            <person name="Zhuang L."/>
            <person name="Luo L."/>
        </authorList>
    </citation>
    <scope>NUCLEOTIDE SEQUENCE [LARGE SCALE GENOMIC DNA]</scope>
    <source>
        <strain evidence="2 3">HN-Y73</strain>
    </source>
</reference>
<name>A0A420EM73_9SPHN</name>
<evidence type="ECO:0000256" key="1">
    <source>
        <dbReference type="SAM" id="Phobius"/>
    </source>
</evidence>
<comment type="caution">
    <text evidence="2">The sequence shown here is derived from an EMBL/GenBank/DDBJ whole genome shotgun (WGS) entry which is preliminary data.</text>
</comment>
<accession>A0A420EM73</accession>
<gene>
    <name evidence="2" type="ORF">D6851_07330</name>
</gene>
<protein>
    <submittedName>
        <fullName evidence="2">Uncharacterized protein</fullName>
    </submittedName>
</protein>
<proteinExistence type="predicted"/>
<keyword evidence="3" id="KW-1185">Reference proteome</keyword>
<feature type="transmembrane region" description="Helical" evidence="1">
    <location>
        <begin position="33"/>
        <end position="53"/>
    </location>
</feature>
<keyword evidence="1" id="KW-1133">Transmembrane helix</keyword>
<dbReference type="EMBL" id="RAPF01000003">
    <property type="protein sequence ID" value="RKF21822.1"/>
    <property type="molecule type" value="Genomic_DNA"/>
</dbReference>
<feature type="transmembrane region" description="Helical" evidence="1">
    <location>
        <begin position="165"/>
        <end position="185"/>
    </location>
</feature>